<dbReference type="InterPro" id="IPR051673">
    <property type="entry name" value="SSDNA_exonuclease_RecJ"/>
</dbReference>
<dbReference type="PANTHER" id="PTHR30255">
    <property type="entry name" value="SINGLE-STRANDED-DNA-SPECIFIC EXONUCLEASE RECJ"/>
    <property type="match status" value="1"/>
</dbReference>
<dbReference type="GO" id="GO:0004527">
    <property type="term" value="F:exonuclease activity"/>
    <property type="evidence" value="ECO:0007669"/>
    <property type="project" value="UniProtKB-KW"/>
</dbReference>
<organism evidence="3">
    <name type="scientific">Archaeoglobus fulgidus</name>
    <dbReference type="NCBI Taxonomy" id="2234"/>
    <lineage>
        <taxon>Archaea</taxon>
        <taxon>Methanobacteriati</taxon>
        <taxon>Methanobacteriota</taxon>
        <taxon>Archaeoglobi</taxon>
        <taxon>Archaeoglobales</taxon>
        <taxon>Archaeoglobaceae</taxon>
        <taxon>Archaeoglobus</taxon>
    </lineage>
</organism>
<dbReference type="Pfam" id="PF01368">
    <property type="entry name" value="DHH"/>
    <property type="match status" value="1"/>
</dbReference>
<dbReference type="Pfam" id="PF02272">
    <property type="entry name" value="DHHA1"/>
    <property type="match status" value="1"/>
</dbReference>
<accession>A0A7J3M4E9</accession>
<name>A0A7J3M4E9_ARCFL</name>
<reference evidence="3" key="1">
    <citation type="journal article" date="2020" name="mSystems">
        <title>Genome- and Community-Level Interaction Insights into Carbon Utilization and Element Cycling Functions of Hydrothermarchaeota in Hydrothermal Sediment.</title>
        <authorList>
            <person name="Zhou Z."/>
            <person name="Liu Y."/>
            <person name="Xu W."/>
            <person name="Pan J."/>
            <person name="Luo Z.H."/>
            <person name="Li M."/>
        </authorList>
    </citation>
    <scope>NUCLEOTIDE SEQUENCE [LARGE SCALE GENOMIC DNA]</scope>
    <source>
        <strain evidence="3">SpSt-587</strain>
    </source>
</reference>
<dbReference type="InterPro" id="IPR001667">
    <property type="entry name" value="DDH_dom"/>
</dbReference>
<dbReference type="InterPro" id="IPR003156">
    <property type="entry name" value="DHHA1_dom"/>
</dbReference>
<evidence type="ECO:0000259" key="2">
    <source>
        <dbReference type="Pfam" id="PF02272"/>
    </source>
</evidence>
<sequence length="435" mass="47988">MTNLGSTIRDFARKAVSLVSKHEFARIYTHYDVDGIAGGAIVAKALLRAGKSFQISFLKGLNDFEPENEELLIFVDMGSGYSEKISSIDSDVVILDHHKPDGEIRPKKTLVHVNPHIFAIDGTYEISASGVAYIFARELGENRDLASLAVLGAMGDKQKFVGLNGEILKEGLEAKCLEVRQGISLPSGKLSKSLSMSLEPYLDFYGKEDELKDFLRKVGLEDKEVDELSIKEMQRLADAIALRLLKLGAYEGVFEQIIGKRILLNNLPVKNSSSLVDIINSCGRLGATSTAFSILLGDEKALNQGIEIEEKFKHEILEELVKKRKDVREGFCIRYLVMDNAQSTSPIATVFSRYLMPDKPLIVLNIKKDGNVKVSARTTEKIARRLDLAEIMRLSAIKVGGVGGGHRVAAGANIRKESIEEFLKEVDRLCCAMLA</sequence>
<dbReference type="AlphaFoldDB" id="A0A7J3M4E9"/>
<dbReference type="EMBL" id="DSYZ01000115">
    <property type="protein sequence ID" value="HGT83280.1"/>
    <property type="molecule type" value="Genomic_DNA"/>
</dbReference>
<dbReference type="PANTHER" id="PTHR30255:SF2">
    <property type="entry name" value="SINGLE-STRANDED-DNA-SPECIFIC EXONUCLEASE RECJ"/>
    <property type="match status" value="1"/>
</dbReference>
<feature type="domain" description="DDH" evidence="1">
    <location>
        <begin position="27"/>
        <end position="152"/>
    </location>
</feature>
<evidence type="ECO:0000313" key="3">
    <source>
        <dbReference type="EMBL" id="HGT83280.1"/>
    </source>
</evidence>
<dbReference type="Gene3D" id="3.90.1640.30">
    <property type="match status" value="1"/>
</dbReference>
<dbReference type="SUPFAM" id="SSF64182">
    <property type="entry name" value="DHH phosphoesterases"/>
    <property type="match status" value="1"/>
</dbReference>
<proteinExistence type="predicted"/>
<evidence type="ECO:0000259" key="1">
    <source>
        <dbReference type="Pfam" id="PF01368"/>
    </source>
</evidence>
<dbReference type="GO" id="GO:0003676">
    <property type="term" value="F:nucleic acid binding"/>
    <property type="evidence" value="ECO:0007669"/>
    <property type="project" value="InterPro"/>
</dbReference>
<protein>
    <submittedName>
        <fullName evidence="3">DHH family phosphoesterase</fullName>
    </submittedName>
</protein>
<dbReference type="Gene3D" id="3.10.310.30">
    <property type="match status" value="1"/>
</dbReference>
<dbReference type="InterPro" id="IPR038763">
    <property type="entry name" value="DHH_sf"/>
</dbReference>
<gene>
    <name evidence="3" type="ORF">ENT52_06090</name>
</gene>
<feature type="domain" description="DHHA1" evidence="2">
    <location>
        <begin position="357"/>
        <end position="429"/>
    </location>
</feature>
<comment type="caution">
    <text evidence="3">The sequence shown here is derived from an EMBL/GenBank/DDBJ whole genome shotgun (WGS) entry which is preliminary data.</text>
</comment>